<dbReference type="EMBL" id="CP003379">
    <property type="protein sequence ID" value="AFL89946.1"/>
    <property type="molecule type" value="Genomic_DNA"/>
</dbReference>
<feature type="domain" description="Rv2525c-like glycoside hydrolase-like" evidence="2">
    <location>
        <begin position="76"/>
        <end position="184"/>
    </location>
</feature>
<proteinExistence type="predicted"/>
<sequence length="291" mass="31132">MFKRSLVHRFTPMLFAGWLACCSVAQAHAQMGSSEKPAGSFLGLDRNLYPGDQVLPTIAKRFAFVGYWLNNPPGMQSNGWQGKRTLIKSQNLGFLVLWNGRLDKEILAKAKRGTSAVALGKADAHDAIQAALREGFPSGATLFLDQEEGGRLLAEQADYLFAWTEAVSAGGFRAGAYVSGQPVSDGPGKTITTAQNVREVVAAKHLHPIALFVAQDSCPPSNGCTVTPPPMAASGTPGAIAWQYSQSPRRPAITRACMKTYASDGNCYVPELPGMLLDLDVAAERDPSHGR</sequence>
<keyword evidence="1" id="KW-0732">Signal</keyword>
<dbReference type="PROSITE" id="PS51257">
    <property type="entry name" value="PROKAR_LIPOPROTEIN"/>
    <property type="match status" value="1"/>
</dbReference>
<keyword evidence="4" id="KW-1185">Reference proteome</keyword>
<dbReference type="HOGENOM" id="CLU_959036_0_0_0"/>
<feature type="signal peptide" evidence="1">
    <location>
        <begin position="1"/>
        <end position="29"/>
    </location>
</feature>
<reference evidence="3 4" key="1">
    <citation type="submission" date="2012-06" db="EMBL/GenBank/DDBJ databases">
        <title>Complete genome of Terriglobus roseus DSM 18391.</title>
        <authorList>
            <consortium name="US DOE Joint Genome Institute (JGI-PGF)"/>
            <person name="Lucas S."/>
            <person name="Copeland A."/>
            <person name="Lapidus A."/>
            <person name="Glavina del Rio T."/>
            <person name="Dalin E."/>
            <person name="Tice H."/>
            <person name="Bruce D."/>
            <person name="Goodwin L."/>
            <person name="Pitluck S."/>
            <person name="Peters L."/>
            <person name="Mikhailova N."/>
            <person name="Munk A.C.C."/>
            <person name="Kyrpides N."/>
            <person name="Mavromatis K."/>
            <person name="Ivanova N."/>
            <person name="Brettin T."/>
            <person name="Detter J.C."/>
            <person name="Han C."/>
            <person name="Larimer F."/>
            <person name="Land M."/>
            <person name="Hauser L."/>
            <person name="Markowitz V."/>
            <person name="Cheng J.-F."/>
            <person name="Hugenholtz P."/>
            <person name="Woyke T."/>
            <person name="Wu D."/>
            <person name="Brambilla E."/>
            <person name="Klenk H.-P."/>
            <person name="Eisen J.A."/>
        </authorList>
    </citation>
    <scope>NUCLEOTIDE SEQUENCE [LARGE SCALE GENOMIC DNA]</scope>
    <source>
        <strain evidence="4">DSM 18391 / NRRL B-41598 / KBS 63</strain>
    </source>
</reference>
<evidence type="ECO:0000256" key="1">
    <source>
        <dbReference type="SAM" id="SignalP"/>
    </source>
</evidence>
<dbReference type="SUPFAM" id="SSF51445">
    <property type="entry name" value="(Trans)glycosidases"/>
    <property type="match status" value="1"/>
</dbReference>
<dbReference type="STRING" id="926566.Terro_3735"/>
<evidence type="ECO:0000313" key="4">
    <source>
        <dbReference type="Proteomes" id="UP000006056"/>
    </source>
</evidence>
<dbReference type="Pfam" id="PF08924">
    <property type="entry name" value="Rv2525c_GlyHyd-like"/>
    <property type="match status" value="1"/>
</dbReference>
<dbReference type="Gene3D" id="3.20.20.80">
    <property type="entry name" value="Glycosidases"/>
    <property type="match status" value="1"/>
</dbReference>
<evidence type="ECO:0000313" key="3">
    <source>
        <dbReference type="EMBL" id="AFL89946.1"/>
    </source>
</evidence>
<dbReference type="Proteomes" id="UP000006056">
    <property type="component" value="Chromosome"/>
</dbReference>
<dbReference type="KEGG" id="trs:Terro_3735"/>
<dbReference type="InterPro" id="IPR017853">
    <property type="entry name" value="GH"/>
</dbReference>
<dbReference type="InterPro" id="IPR015020">
    <property type="entry name" value="Rv2525c-like_Glyco_Hydro-like"/>
</dbReference>
<protein>
    <recommendedName>
        <fullName evidence="2">Rv2525c-like glycoside hydrolase-like domain-containing protein</fullName>
    </recommendedName>
</protein>
<organism evidence="3 4">
    <name type="scientific">Terriglobus roseus (strain DSM 18391 / NRRL B-41598 / KBS 63)</name>
    <dbReference type="NCBI Taxonomy" id="926566"/>
    <lineage>
        <taxon>Bacteria</taxon>
        <taxon>Pseudomonadati</taxon>
        <taxon>Acidobacteriota</taxon>
        <taxon>Terriglobia</taxon>
        <taxon>Terriglobales</taxon>
        <taxon>Acidobacteriaceae</taxon>
        <taxon>Terriglobus</taxon>
    </lineage>
</organism>
<dbReference type="RefSeq" id="WP_014787207.1">
    <property type="nucleotide sequence ID" value="NC_018014.1"/>
</dbReference>
<evidence type="ECO:0000259" key="2">
    <source>
        <dbReference type="Pfam" id="PF08924"/>
    </source>
</evidence>
<dbReference type="eggNOG" id="ENOG502ZAR1">
    <property type="taxonomic scope" value="Bacteria"/>
</dbReference>
<dbReference type="AlphaFoldDB" id="I3ZL28"/>
<name>I3ZL28_TERRK</name>
<feature type="chain" id="PRO_5003684811" description="Rv2525c-like glycoside hydrolase-like domain-containing protein" evidence="1">
    <location>
        <begin position="30"/>
        <end position="291"/>
    </location>
</feature>
<gene>
    <name evidence="3" type="ordered locus">Terro_3735</name>
</gene>
<accession>I3ZL28</accession>